<evidence type="ECO:0000313" key="5">
    <source>
        <dbReference type="Proteomes" id="UP000799436"/>
    </source>
</evidence>
<evidence type="ECO:0008006" key="6">
    <source>
        <dbReference type="Google" id="ProtNLM"/>
    </source>
</evidence>
<organism evidence="4 5">
    <name type="scientific">Teratosphaeria nubilosa</name>
    <dbReference type="NCBI Taxonomy" id="161662"/>
    <lineage>
        <taxon>Eukaryota</taxon>
        <taxon>Fungi</taxon>
        <taxon>Dikarya</taxon>
        <taxon>Ascomycota</taxon>
        <taxon>Pezizomycotina</taxon>
        <taxon>Dothideomycetes</taxon>
        <taxon>Dothideomycetidae</taxon>
        <taxon>Mycosphaerellales</taxon>
        <taxon>Teratosphaeriaceae</taxon>
        <taxon>Teratosphaeria</taxon>
    </lineage>
</organism>
<name>A0A6G1L4I5_9PEZI</name>
<evidence type="ECO:0000259" key="2">
    <source>
        <dbReference type="Pfam" id="PF25540"/>
    </source>
</evidence>
<dbReference type="OrthoDB" id="3512845at2759"/>
<sequence>MPFVESAKMALANPSNGSPDTGLGRATPANRFNGLHGLPGLTGNGVSPQVMEGEEHVTSFWSRYESARLNDLVKNVLLEDVITRYENLVIKHNQYVKDHHRERELATNFVETEARYKGLLDHLQSLLNRDPFVLLLLDGDGLIFRSSYLRDGENGGRQAANALNRAVKQWTAENVVDCKTLDVKVVVRVFANIKGLATVCTNAGTISSPDLLEQFARGFTRGNNLFDFVDVGYGKDRADSKVSETFKLFLTDYHCRQIVLGCSHDNGYARLLEQFVNDPEANQRVTLLEGVPFEKELTVLSFRTVKFGDIFRDSKLVTTMPDLLTGTAAAYRPRVDSSGLSADSAVFTPRTGTPYSPAYSPGGALAQLDSTASVVQRNSHLRAASITSSLNSSEPDTPTGAIGSWSNIAKASASKPFIDIKPRTASNSANTQMEILRNIKSQRIDPPLEYDKDEVQRLKKIKLCNQHYIGPNGCCHYNANKADKCPHRHDKKMTKHELHCLRIVARETPCKKKMDCDDPTCIYGHRCPFPTATEGGMRGSGYCLNGENCRFAREMHGTDTRAVKTVTIGAF</sequence>
<dbReference type="PANTHER" id="PTHR37543">
    <property type="entry name" value="CCCH ZINC FINGER DNA BINDING PROTEIN (AFU_ORTHOLOGUE AFUA_5G12760)"/>
    <property type="match status" value="1"/>
</dbReference>
<dbReference type="EMBL" id="ML995852">
    <property type="protein sequence ID" value="KAF2767745.1"/>
    <property type="molecule type" value="Genomic_DNA"/>
</dbReference>
<evidence type="ECO:0000259" key="3">
    <source>
        <dbReference type="Pfam" id="PF25543"/>
    </source>
</evidence>
<dbReference type="Proteomes" id="UP000799436">
    <property type="component" value="Unassembled WGS sequence"/>
</dbReference>
<evidence type="ECO:0000256" key="1">
    <source>
        <dbReference type="SAM" id="MobiDB-lite"/>
    </source>
</evidence>
<accession>A0A6G1L4I5</accession>
<proteinExistence type="predicted"/>
<gene>
    <name evidence="4" type="ORF">EJ03DRAFT_142685</name>
</gene>
<protein>
    <recommendedName>
        <fullName evidence="6">C3H1-type domain-containing protein</fullName>
    </recommendedName>
</protein>
<dbReference type="Pfam" id="PF25540">
    <property type="entry name" value="DUF7923"/>
    <property type="match status" value="1"/>
</dbReference>
<dbReference type="InterPro" id="IPR057654">
    <property type="entry name" value="Znf-CCCH_tandem"/>
</dbReference>
<evidence type="ECO:0000313" key="4">
    <source>
        <dbReference type="EMBL" id="KAF2767745.1"/>
    </source>
</evidence>
<feature type="domain" description="Tandem CCCH zinc finger" evidence="3">
    <location>
        <begin position="500"/>
        <end position="560"/>
    </location>
</feature>
<dbReference type="Pfam" id="PF25543">
    <property type="entry name" value="zf-CCCH_tandem"/>
    <property type="match status" value="1"/>
</dbReference>
<feature type="domain" description="DUF7923" evidence="2">
    <location>
        <begin position="128"/>
        <end position="311"/>
    </location>
</feature>
<dbReference type="InterPro" id="IPR057683">
    <property type="entry name" value="DUF7923"/>
</dbReference>
<reference evidence="4" key="1">
    <citation type="journal article" date="2020" name="Stud. Mycol.">
        <title>101 Dothideomycetes genomes: a test case for predicting lifestyles and emergence of pathogens.</title>
        <authorList>
            <person name="Haridas S."/>
            <person name="Albert R."/>
            <person name="Binder M."/>
            <person name="Bloem J."/>
            <person name="Labutti K."/>
            <person name="Salamov A."/>
            <person name="Andreopoulos B."/>
            <person name="Baker S."/>
            <person name="Barry K."/>
            <person name="Bills G."/>
            <person name="Bluhm B."/>
            <person name="Cannon C."/>
            <person name="Castanera R."/>
            <person name="Culley D."/>
            <person name="Daum C."/>
            <person name="Ezra D."/>
            <person name="Gonzalez J."/>
            <person name="Henrissat B."/>
            <person name="Kuo A."/>
            <person name="Liang C."/>
            <person name="Lipzen A."/>
            <person name="Lutzoni F."/>
            <person name="Magnuson J."/>
            <person name="Mondo S."/>
            <person name="Nolan M."/>
            <person name="Ohm R."/>
            <person name="Pangilinan J."/>
            <person name="Park H.-J."/>
            <person name="Ramirez L."/>
            <person name="Alfaro M."/>
            <person name="Sun H."/>
            <person name="Tritt A."/>
            <person name="Yoshinaga Y."/>
            <person name="Zwiers L.-H."/>
            <person name="Turgeon B."/>
            <person name="Goodwin S."/>
            <person name="Spatafora J."/>
            <person name="Crous P."/>
            <person name="Grigoriev I."/>
        </authorList>
    </citation>
    <scope>NUCLEOTIDE SEQUENCE</scope>
    <source>
        <strain evidence="4">CBS 116005</strain>
    </source>
</reference>
<dbReference type="PANTHER" id="PTHR37543:SF1">
    <property type="entry name" value="CCCH ZINC FINGER DNA BINDING PROTEIN (AFU_ORTHOLOGUE AFUA_5G12760)"/>
    <property type="match status" value="1"/>
</dbReference>
<keyword evidence="5" id="KW-1185">Reference proteome</keyword>
<feature type="region of interest" description="Disordered" evidence="1">
    <location>
        <begin position="1"/>
        <end position="29"/>
    </location>
</feature>
<dbReference type="AlphaFoldDB" id="A0A6G1L4I5"/>